<dbReference type="Proteomes" id="UP000093104">
    <property type="component" value="Unassembled WGS sequence"/>
</dbReference>
<proteinExistence type="predicted"/>
<dbReference type="PATRIC" id="fig|317.243.peg.4806"/>
<accession>A0A1C7Z6Q4</accession>
<gene>
    <name evidence="2" type="ORF">AFK24_12005</name>
</gene>
<comment type="caution">
    <text evidence="2">The sequence shown here is derived from an EMBL/GenBank/DDBJ whole genome shotgun (WGS) entry which is preliminary data.</text>
</comment>
<dbReference type="RefSeq" id="WP_065833442.1">
    <property type="nucleotide sequence ID" value="NZ_LGSI01000040.1"/>
</dbReference>
<organism evidence="2 3">
    <name type="scientific">Pseudomonas syringae</name>
    <dbReference type="NCBI Taxonomy" id="317"/>
    <lineage>
        <taxon>Bacteria</taxon>
        <taxon>Pseudomonadati</taxon>
        <taxon>Pseudomonadota</taxon>
        <taxon>Gammaproteobacteria</taxon>
        <taxon>Pseudomonadales</taxon>
        <taxon>Pseudomonadaceae</taxon>
        <taxon>Pseudomonas</taxon>
    </lineage>
</organism>
<evidence type="ECO:0000256" key="1">
    <source>
        <dbReference type="SAM" id="SignalP"/>
    </source>
</evidence>
<dbReference type="PANTHER" id="PTHR34823">
    <property type="entry name" value="GLCNAC-BINDING PROTEIN A"/>
    <property type="match status" value="1"/>
</dbReference>
<dbReference type="OrthoDB" id="3675244at2"/>
<reference evidence="2 3" key="1">
    <citation type="submission" date="2015-07" db="EMBL/GenBank/DDBJ databases">
        <title>Draft genome sequence of a diazotrophic, plant growth-promoting rhizobacterium of the Pseudomonas syringae complex.</title>
        <authorList>
            <person name="Patten C.L."/>
            <person name="Jeong H."/>
        </authorList>
    </citation>
    <scope>NUCLEOTIDE SEQUENCE [LARGE SCALE GENOMIC DNA]</scope>
    <source>
        <strain evidence="2 3">GR12-2</strain>
    </source>
</reference>
<dbReference type="EMBL" id="LGSI01000040">
    <property type="protein sequence ID" value="OCR24840.1"/>
    <property type="molecule type" value="Genomic_DNA"/>
</dbReference>
<keyword evidence="1" id="KW-0732">Signal</keyword>
<name>A0A1C7Z6Q4_PSESX</name>
<feature type="chain" id="PRO_5008892180" evidence="1">
    <location>
        <begin position="26"/>
        <end position="331"/>
    </location>
</feature>
<dbReference type="AlphaFoldDB" id="A0A1C7Z6Q4"/>
<protein>
    <submittedName>
        <fullName evidence="2">Uncharacterized protein</fullName>
    </submittedName>
</protein>
<sequence length="331" mass="36030">MKHCIQGRKVSRAAMMLSMVIAVMAGQFAGASPTIETSDDVIPLSVWKTWKFLGGLDMYAPRQPGDVVKVRFFSPANEELHTFSSTVSEDDKGSNRWALRLLDQIQTANIGVVPGNPNVHHGGLENYGWGVVTRYFYAVAPDRYSRAISEVHPVGGGVTTQPADDGGSIIFDAPSIVKKGDNFTFQVGGGGGTETRNVAVSIFDTGTDERVALKQDIVSGTYAPFFDVRAADSWVGPLTMIATVTIRGEPSKSYMKVQSLQLKDAGSHDHAFPEGVAGYKAGTKVLQPKNQRVYECKPFPYSGYCIQWSSSNTQFEPGIGSHWQEAWISRP</sequence>
<evidence type="ECO:0000313" key="2">
    <source>
        <dbReference type="EMBL" id="OCR24840.1"/>
    </source>
</evidence>
<evidence type="ECO:0000313" key="3">
    <source>
        <dbReference type="Proteomes" id="UP000093104"/>
    </source>
</evidence>
<dbReference type="InterPro" id="IPR051024">
    <property type="entry name" value="GlcNAc_Chitin_IntDeg"/>
</dbReference>
<dbReference type="PANTHER" id="PTHR34823:SF1">
    <property type="entry name" value="CHITIN-BINDING TYPE-4 DOMAIN-CONTAINING PROTEIN"/>
    <property type="match status" value="1"/>
</dbReference>
<feature type="signal peptide" evidence="1">
    <location>
        <begin position="1"/>
        <end position="25"/>
    </location>
</feature>